<comment type="caution">
    <text evidence="11">The sequence shown here is derived from an EMBL/GenBank/DDBJ whole genome shotgun (WGS) entry which is preliminary data.</text>
</comment>
<dbReference type="Gene3D" id="3.30.70.1230">
    <property type="entry name" value="Nucleotide cyclase"/>
    <property type="match status" value="1"/>
</dbReference>
<dbReference type="Pfam" id="PF00211">
    <property type="entry name" value="Guanylate_cyc"/>
    <property type="match status" value="1"/>
</dbReference>
<dbReference type="InterPro" id="IPR029787">
    <property type="entry name" value="Nucleotide_cyclase"/>
</dbReference>
<dbReference type="InterPro" id="IPR050401">
    <property type="entry name" value="Cyclic_nucleotide_synthase"/>
</dbReference>
<dbReference type="SUPFAM" id="SSF63829">
    <property type="entry name" value="Calcium-dependent phosphotriesterase"/>
    <property type="match status" value="1"/>
</dbReference>
<name>A0A5M8QR50_9BACT</name>
<dbReference type="Gene3D" id="2.60.40.10">
    <property type="entry name" value="Immunoglobulins"/>
    <property type="match status" value="1"/>
</dbReference>
<dbReference type="EMBL" id="VKKZ01000010">
    <property type="protein sequence ID" value="KAA6437474.1"/>
    <property type="molecule type" value="Genomic_DNA"/>
</dbReference>
<keyword evidence="2 8" id="KW-0812">Transmembrane</keyword>
<dbReference type="InterPro" id="IPR018297">
    <property type="entry name" value="A/G_cyclase_CS"/>
</dbReference>
<evidence type="ECO:0000256" key="3">
    <source>
        <dbReference type="ARBA" id="ARBA00022741"/>
    </source>
</evidence>
<sequence length="1039" mass="116701">MVKYLIIPILILLGSLSLQAQPGNPFVQNFPPEAYQSSAFISSPQNWGMVQDNRGILYISNTSGILEYDGATWQMVQGTNFMSRFFLAKNSAETIFVGCKNDMGYLAPDSTGKMQFVSLLPHLKKKPEEFNVSQVATLGQEVYFSTENRIFRWSGKGFKEWFSSAGFWGVFRAGNHLYTIDKGQGVCVLQEEQWIALPGTKELGSQYVMALLALHPTPLAGQNLLLATYAHGLYTYQDNTLKKLTVFPAHFLAEEHIRHALPLADGTIALATLSKGVVVIDQKGKVKKVIDKRSGLNDKKVLSLFQDREGGLWAGLNIGISRIDYPAPITVLNEEAGFDGMVYSIQKKGDNLYVGTSSGLYVADETAREAKFHKFPQLQTEVWKILDLGKDLLVVGTTGVYVLEENTLRQISPDGNNGKCQNVHQSARNPRVFYVGTSKGLYRLTHDKGKWTWEGKVQGVDHDVMWLAEDRNGTLWASCSDNISLVDASQEFGLQPPVQNHKQPDDLAKQLTRLEVHALNGNIYLGTSKGVYSLQKTGKGLQLKPDKTFGHRFANGSREAINLTQSPSGQIWLTSEFRTGPLKKNQQNQYLWDTISLRKIPRVDVWTIHPAANGVVYLGTTKGIFRYDPSVPRNYRMPPLMVLRKIKLLGDSIVFNGAFSEKGKVTLQQPSHFKITLPHAIRSIRFEFAATSLNTPEQLQYRYMLEGYDNKWSTWSPERRKEYTGLDEGEYVFKVMARNVYGVESAVTTFGFNSMPPLYRTWWAYCLYFILWIGLIWSFAQIKHRNLIASKNRLEELVHERTEQLKAEKKKSDDLLLNILPAETAEELKANGRTQAQSYDAVTVLFTDFKDFTKISQDLTPEELVTVIDFYFCAFDGIISKYNIEKIKTMGDAYMCAGGMPNPDANTPADVVKAGMEIAAFVARLNPENRPKKHRLEIRIGIHTGPVVAGIVGTKKFAYDIWGDTVNTAARMETCGKEGKINISGATYELIKDEFICAYRGKIEAKNKGEIDMYFVEAVAEKPVLEPEPVQDSNLDVVH</sequence>
<dbReference type="InterPro" id="IPR011123">
    <property type="entry name" value="Y_Y_Y"/>
</dbReference>
<accession>A0A5M8QR50</accession>
<evidence type="ECO:0000313" key="11">
    <source>
        <dbReference type="EMBL" id="KAA6437474.1"/>
    </source>
</evidence>
<dbReference type="SMART" id="SM00044">
    <property type="entry name" value="CYCc"/>
    <property type="match status" value="1"/>
</dbReference>
<dbReference type="GO" id="GO:0009190">
    <property type="term" value="P:cyclic nucleotide biosynthetic process"/>
    <property type="evidence" value="ECO:0007669"/>
    <property type="project" value="InterPro"/>
</dbReference>
<dbReference type="InterPro" id="IPR001054">
    <property type="entry name" value="A/G_cyclase"/>
</dbReference>
<keyword evidence="5 8" id="KW-0472">Membrane</keyword>
<protein>
    <recommendedName>
        <fullName evidence="10">Guanylate cyclase domain-containing protein</fullName>
    </recommendedName>
</protein>
<keyword evidence="4 8" id="KW-1133">Transmembrane helix</keyword>
<evidence type="ECO:0000259" key="10">
    <source>
        <dbReference type="PROSITE" id="PS50125"/>
    </source>
</evidence>
<keyword evidence="9" id="KW-0732">Signal</keyword>
<evidence type="ECO:0000256" key="2">
    <source>
        <dbReference type="ARBA" id="ARBA00022692"/>
    </source>
</evidence>
<evidence type="ECO:0000256" key="6">
    <source>
        <dbReference type="ARBA" id="ARBA00023239"/>
    </source>
</evidence>
<keyword evidence="6 7" id="KW-0456">Lyase</keyword>
<proteinExistence type="inferred from homology"/>
<evidence type="ECO:0000313" key="12">
    <source>
        <dbReference type="Proteomes" id="UP000323866"/>
    </source>
</evidence>
<dbReference type="Gene3D" id="2.130.10.10">
    <property type="entry name" value="YVTN repeat-like/Quinoprotein amine dehydrogenase"/>
    <property type="match status" value="2"/>
</dbReference>
<dbReference type="GO" id="GO:0016020">
    <property type="term" value="C:membrane"/>
    <property type="evidence" value="ECO:0007669"/>
    <property type="project" value="UniProtKB-SubCell"/>
</dbReference>
<evidence type="ECO:0000256" key="7">
    <source>
        <dbReference type="RuleBase" id="RU000405"/>
    </source>
</evidence>
<evidence type="ECO:0000256" key="1">
    <source>
        <dbReference type="ARBA" id="ARBA00004370"/>
    </source>
</evidence>
<dbReference type="OrthoDB" id="9806995at2"/>
<evidence type="ECO:0000256" key="9">
    <source>
        <dbReference type="SAM" id="SignalP"/>
    </source>
</evidence>
<dbReference type="GO" id="GO:0000166">
    <property type="term" value="F:nucleotide binding"/>
    <property type="evidence" value="ECO:0007669"/>
    <property type="project" value="UniProtKB-KW"/>
</dbReference>
<dbReference type="InterPro" id="IPR013783">
    <property type="entry name" value="Ig-like_fold"/>
</dbReference>
<dbReference type="AlphaFoldDB" id="A0A5M8QR50"/>
<reference evidence="11 12" key="1">
    <citation type="submission" date="2019-07" db="EMBL/GenBank/DDBJ databases">
        <authorList>
            <person name="Qu J.-H."/>
        </authorList>
    </citation>
    <scope>NUCLEOTIDE SEQUENCE [LARGE SCALE GENOMIC DNA]</scope>
    <source>
        <strain evidence="11 12">MDT1-10-3</strain>
    </source>
</reference>
<gene>
    <name evidence="11" type="ORF">FOE74_02940</name>
</gene>
<comment type="similarity">
    <text evidence="7">Belongs to the adenylyl cyclase class-4/guanylyl cyclase family.</text>
</comment>
<reference evidence="11 12" key="2">
    <citation type="submission" date="2019-09" db="EMBL/GenBank/DDBJ databases">
        <title>A bacterium isolated from glacier soil.</title>
        <authorList>
            <person name="Liu Q."/>
        </authorList>
    </citation>
    <scope>NUCLEOTIDE SEQUENCE [LARGE SCALE GENOMIC DNA]</scope>
    <source>
        <strain evidence="11 12">MDT1-10-3</strain>
    </source>
</reference>
<keyword evidence="3" id="KW-0547">Nucleotide-binding</keyword>
<dbReference type="Pfam" id="PF07495">
    <property type="entry name" value="Y_Y_Y"/>
    <property type="match status" value="1"/>
</dbReference>
<dbReference type="GO" id="GO:0004016">
    <property type="term" value="F:adenylate cyclase activity"/>
    <property type="evidence" value="ECO:0007669"/>
    <property type="project" value="UniProtKB-ARBA"/>
</dbReference>
<dbReference type="CDD" id="cd07302">
    <property type="entry name" value="CHD"/>
    <property type="match status" value="1"/>
</dbReference>
<dbReference type="PANTHER" id="PTHR11920">
    <property type="entry name" value="GUANYLYL CYCLASE"/>
    <property type="match status" value="1"/>
</dbReference>
<dbReference type="PROSITE" id="PS00452">
    <property type="entry name" value="GUANYLATE_CYCLASE_1"/>
    <property type="match status" value="1"/>
</dbReference>
<evidence type="ECO:0000256" key="8">
    <source>
        <dbReference type="SAM" id="Phobius"/>
    </source>
</evidence>
<feature type="chain" id="PRO_5024309240" description="Guanylate cyclase domain-containing protein" evidence="9">
    <location>
        <begin position="21"/>
        <end position="1039"/>
    </location>
</feature>
<feature type="domain" description="Guanylate cyclase" evidence="10">
    <location>
        <begin position="843"/>
        <end position="973"/>
    </location>
</feature>
<evidence type="ECO:0000256" key="5">
    <source>
        <dbReference type="ARBA" id="ARBA00023136"/>
    </source>
</evidence>
<feature type="transmembrane region" description="Helical" evidence="8">
    <location>
        <begin position="762"/>
        <end position="780"/>
    </location>
</feature>
<evidence type="ECO:0000256" key="4">
    <source>
        <dbReference type="ARBA" id="ARBA00022989"/>
    </source>
</evidence>
<dbReference type="SUPFAM" id="SSF110296">
    <property type="entry name" value="Oligoxyloglucan reducing end-specific cellobiohydrolase"/>
    <property type="match status" value="1"/>
</dbReference>
<organism evidence="11 12">
    <name type="scientific">Rufibacter glacialis</name>
    <dbReference type="NCBI Taxonomy" id="1259555"/>
    <lineage>
        <taxon>Bacteria</taxon>
        <taxon>Pseudomonadati</taxon>
        <taxon>Bacteroidota</taxon>
        <taxon>Cytophagia</taxon>
        <taxon>Cytophagales</taxon>
        <taxon>Hymenobacteraceae</taxon>
        <taxon>Rufibacter</taxon>
    </lineage>
</organism>
<dbReference type="SUPFAM" id="SSF55073">
    <property type="entry name" value="Nucleotide cyclase"/>
    <property type="match status" value="1"/>
</dbReference>
<feature type="signal peptide" evidence="9">
    <location>
        <begin position="1"/>
        <end position="20"/>
    </location>
</feature>
<dbReference type="Gene3D" id="6.10.250.780">
    <property type="match status" value="1"/>
</dbReference>
<dbReference type="InterPro" id="IPR015943">
    <property type="entry name" value="WD40/YVTN_repeat-like_dom_sf"/>
</dbReference>
<dbReference type="Proteomes" id="UP000323866">
    <property type="component" value="Unassembled WGS sequence"/>
</dbReference>
<comment type="subcellular location">
    <subcellularLocation>
        <location evidence="1">Membrane</location>
    </subcellularLocation>
</comment>
<dbReference type="GO" id="GO:0035556">
    <property type="term" value="P:intracellular signal transduction"/>
    <property type="evidence" value="ECO:0007669"/>
    <property type="project" value="InterPro"/>
</dbReference>
<dbReference type="PROSITE" id="PS50125">
    <property type="entry name" value="GUANYLATE_CYCLASE_2"/>
    <property type="match status" value="1"/>
</dbReference>
<dbReference type="PANTHER" id="PTHR11920:SF335">
    <property type="entry name" value="GUANYLATE CYCLASE"/>
    <property type="match status" value="1"/>
</dbReference>